<feature type="transmembrane region" description="Helical" evidence="10">
    <location>
        <begin position="191"/>
        <end position="220"/>
    </location>
</feature>
<sequence length="501" mass="58577">MKKITTLLLLDSVKKKIQLIPFSKAFLFCCLIKIIISFFVYGTNMYFGDGKYFLIEGDTLSYTEPIDNLLKYGNYVGDKKLIDSYAGRMPAVGAVYLCFRLFLNPLHSMVAYCLAQYLCSFVSMYLVGKIMLRLDYGKYYAFIAMMLFALSTFLLKYDVVVLGESFAVITVLSSFYFICKVLNNRRLTYVFFIGVTLAIAVFFRPFLVLIFPAVGFYLIWHFHTLGEDVKRILLMLSIFSLPFIILDSLWVARNWPIYKRIIPLQSTVWAGYDTKESYKSLVGLCTSLGYEAAFWERNSAMDWFVGYSSPNPKFVWSQNDFTRLYNMDTLQVIKETYRNLPLPSKQNRIQHRQDSMLVNRINAYKDSYKEEKPVRYHIINRIKILYILVFKNAVAVIFTRSFSDLPMIHRIFKVLSYIFYVLTVGLGFISVLFIWKHDKKKNILVKIVPLYTIIIIGIVFQQPEQRYFAVAYPFMLINFAITLKYIGVYFKNHGFVNIYNI</sequence>
<dbReference type="Proteomes" id="UP000829647">
    <property type="component" value="Chromosome"/>
</dbReference>
<evidence type="ECO:0000256" key="1">
    <source>
        <dbReference type="ARBA" id="ARBA00004586"/>
    </source>
</evidence>
<accession>A0ABY4JBJ1</accession>
<evidence type="ECO:0000256" key="4">
    <source>
        <dbReference type="ARBA" id="ARBA00022676"/>
    </source>
</evidence>
<dbReference type="PANTHER" id="PTHR33908">
    <property type="entry name" value="MANNOSYLTRANSFERASE YKCB-RELATED"/>
    <property type="match status" value="1"/>
</dbReference>
<feature type="transmembrane region" description="Helical" evidence="10">
    <location>
        <begin position="467"/>
        <end position="486"/>
    </location>
</feature>
<dbReference type="Pfam" id="PF03901">
    <property type="entry name" value="Glyco_transf_22"/>
    <property type="match status" value="1"/>
</dbReference>
<evidence type="ECO:0000256" key="8">
    <source>
        <dbReference type="ARBA" id="ARBA00022989"/>
    </source>
</evidence>
<protein>
    <submittedName>
        <fullName evidence="11">Glycosyltransferase family 39 protein</fullName>
    </submittedName>
</protein>
<feature type="transmembrane region" description="Helical" evidence="10">
    <location>
        <begin position="414"/>
        <end position="435"/>
    </location>
</feature>
<evidence type="ECO:0000256" key="7">
    <source>
        <dbReference type="ARBA" id="ARBA00022824"/>
    </source>
</evidence>
<evidence type="ECO:0000256" key="6">
    <source>
        <dbReference type="ARBA" id="ARBA00022692"/>
    </source>
</evidence>
<keyword evidence="4" id="KW-0328">Glycosyltransferase</keyword>
<reference evidence="11 12" key="1">
    <citation type="submission" date="2022-04" db="EMBL/GenBank/DDBJ databases">
        <title>Hymenobacter sp. isolated from the air.</title>
        <authorList>
            <person name="Won M."/>
            <person name="Lee C.-M."/>
            <person name="Woen H.-Y."/>
            <person name="Kwon S.-W."/>
        </authorList>
    </citation>
    <scope>NUCLEOTIDE SEQUENCE [LARGE SCALE GENOMIC DNA]</scope>
    <source>
        <strain evidence="12">5516 S-25</strain>
    </source>
</reference>
<gene>
    <name evidence="11" type="ORF">MWH26_02700</name>
</gene>
<feature type="transmembrane region" description="Helical" evidence="10">
    <location>
        <begin position="161"/>
        <end position="179"/>
    </location>
</feature>
<evidence type="ECO:0000256" key="2">
    <source>
        <dbReference type="ARBA" id="ARBA00004651"/>
    </source>
</evidence>
<evidence type="ECO:0000256" key="10">
    <source>
        <dbReference type="SAM" id="Phobius"/>
    </source>
</evidence>
<dbReference type="InterPro" id="IPR005599">
    <property type="entry name" value="GPI_mannosylTrfase"/>
</dbReference>
<evidence type="ECO:0000313" key="11">
    <source>
        <dbReference type="EMBL" id="UPL49831.1"/>
    </source>
</evidence>
<name>A0ABY4JBJ1_9BACT</name>
<keyword evidence="6 10" id="KW-0812">Transmembrane</keyword>
<dbReference type="RefSeq" id="WP_247975941.1">
    <property type="nucleotide sequence ID" value="NZ_CP095848.1"/>
</dbReference>
<evidence type="ECO:0000256" key="5">
    <source>
        <dbReference type="ARBA" id="ARBA00022679"/>
    </source>
</evidence>
<evidence type="ECO:0000256" key="3">
    <source>
        <dbReference type="ARBA" id="ARBA00022475"/>
    </source>
</evidence>
<dbReference type="InterPro" id="IPR050297">
    <property type="entry name" value="LipidA_mod_glycosyltrf_83"/>
</dbReference>
<keyword evidence="12" id="KW-1185">Reference proteome</keyword>
<keyword evidence="3" id="KW-1003">Cell membrane</keyword>
<feature type="transmembrane region" description="Helical" evidence="10">
    <location>
        <begin position="384"/>
        <end position="402"/>
    </location>
</feature>
<proteinExistence type="predicted"/>
<feature type="transmembrane region" description="Helical" evidence="10">
    <location>
        <begin position="109"/>
        <end position="127"/>
    </location>
</feature>
<keyword evidence="8 10" id="KW-1133">Transmembrane helix</keyword>
<keyword evidence="9 10" id="KW-0472">Membrane</keyword>
<keyword evidence="7" id="KW-0256">Endoplasmic reticulum</keyword>
<feature type="transmembrane region" description="Helical" evidence="10">
    <location>
        <begin position="232"/>
        <end position="252"/>
    </location>
</feature>
<comment type="subcellular location">
    <subcellularLocation>
        <location evidence="2">Cell membrane</location>
        <topology evidence="2">Multi-pass membrane protein</topology>
    </subcellularLocation>
    <subcellularLocation>
        <location evidence="1">Endoplasmic reticulum membrane</location>
    </subcellularLocation>
</comment>
<feature type="transmembrane region" description="Helical" evidence="10">
    <location>
        <begin position="139"/>
        <end position="155"/>
    </location>
</feature>
<dbReference type="PANTHER" id="PTHR33908:SF11">
    <property type="entry name" value="MEMBRANE PROTEIN"/>
    <property type="match status" value="1"/>
</dbReference>
<dbReference type="EMBL" id="CP095848">
    <property type="protein sequence ID" value="UPL49831.1"/>
    <property type="molecule type" value="Genomic_DNA"/>
</dbReference>
<organism evidence="11 12">
    <name type="scientific">Hymenobacter sublimis</name>
    <dbReference type="NCBI Taxonomy" id="2933777"/>
    <lineage>
        <taxon>Bacteria</taxon>
        <taxon>Pseudomonadati</taxon>
        <taxon>Bacteroidota</taxon>
        <taxon>Cytophagia</taxon>
        <taxon>Cytophagales</taxon>
        <taxon>Hymenobacteraceae</taxon>
        <taxon>Hymenobacter</taxon>
    </lineage>
</organism>
<evidence type="ECO:0000313" key="12">
    <source>
        <dbReference type="Proteomes" id="UP000829647"/>
    </source>
</evidence>
<feature type="transmembrane region" description="Helical" evidence="10">
    <location>
        <begin position="442"/>
        <end position="461"/>
    </location>
</feature>
<feature type="transmembrane region" description="Helical" evidence="10">
    <location>
        <begin position="25"/>
        <end position="47"/>
    </location>
</feature>
<keyword evidence="5" id="KW-0808">Transferase</keyword>
<evidence type="ECO:0000256" key="9">
    <source>
        <dbReference type="ARBA" id="ARBA00023136"/>
    </source>
</evidence>